<sequence>MKQHRNARVGRQEIPEKTRRHAASPGTIPTCENPGVTRLGIEPSPPWWEASSLTAQPQRPLAPSKVGNDGVELARRLAGQELGGDLACEGQQLTLRQLHLEDGREARRPPE</sequence>
<dbReference type="EMBL" id="JARBHB010000009">
    <property type="protein sequence ID" value="KAJ8875933.1"/>
    <property type="molecule type" value="Genomic_DNA"/>
</dbReference>
<name>A0ABQ9GVA4_9NEOP</name>
<protein>
    <submittedName>
        <fullName evidence="2">Uncharacterized protein</fullName>
    </submittedName>
</protein>
<comment type="caution">
    <text evidence="2">The sequence shown here is derived from an EMBL/GenBank/DDBJ whole genome shotgun (WGS) entry which is preliminary data.</text>
</comment>
<reference evidence="2 3" key="1">
    <citation type="submission" date="2023-02" db="EMBL/GenBank/DDBJ databases">
        <title>LHISI_Scaffold_Assembly.</title>
        <authorList>
            <person name="Stuart O.P."/>
            <person name="Cleave R."/>
            <person name="Magrath M.J.L."/>
            <person name="Mikheyev A.S."/>
        </authorList>
    </citation>
    <scope>NUCLEOTIDE SEQUENCE [LARGE SCALE GENOMIC DNA]</scope>
    <source>
        <strain evidence="2">Daus_M_001</strain>
        <tissue evidence="2">Leg muscle</tissue>
    </source>
</reference>
<dbReference type="Proteomes" id="UP001159363">
    <property type="component" value="Chromosome 8"/>
</dbReference>
<gene>
    <name evidence="2" type="ORF">PR048_023841</name>
</gene>
<proteinExistence type="predicted"/>
<organism evidence="2 3">
    <name type="scientific">Dryococelus australis</name>
    <dbReference type="NCBI Taxonomy" id="614101"/>
    <lineage>
        <taxon>Eukaryota</taxon>
        <taxon>Metazoa</taxon>
        <taxon>Ecdysozoa</taxon>
        <taxon>Arthropoda</taxon>
        <taxon>Hexapoda</taxon>
        <taxon>Insecta</taxon>
        <taxon>Pterygota</taxon>
        <taxon>Neoptera</taxon>
        <taxon>Polyneoptera</taxon>
        <taxon>Phasmatodea</taxon>
        <taxon>Verophasmatodea</taxon>
        <taxon>Anareolatae</taxon>
        <taxon>Phasmatidae</taxon>
        <taxon>Eurycanthinae</taxon>
        <taxon>Dryococelus</taxon>
    </lineage>
</organism>
<evidence type="ECO:0000313" key="2">
    <source>
        <dbReference type="EMBL" id="KAJ8875933.1"/>
    </source>
</evidence>
<accession>A0ABQ9GVA4</accession>
<feature type="region of interest" description="Disordered" evidence="1">
    <location>
        <begin position="1"/>
        <end position="67"/>
    </location>
</feature>
<evidence type="ECO:0000313" key="3">
    <source>
        <dbReference type="Proteomes" id="UP001159363"/>
    </source>
</evidence>
<keyword evidence="3" id="KW-1185">Reference proteome</keyword>
<evidence type="ECO:0000256" key="1">
    <source>
        <dbReference type="SAM" id="MobiDB-lite"/>
    </source>
</evidence>